<dbReference type="EMBL" id="FPHI01000023">
    <property type="protein sequence ID" value="SFV62465.1"/>
    <property type="molecule type" value="Genomic_DNA"/>
</dbReference>
<sequence>MIYKKRRDEEMKDKVFTEKISKKFEFDEAVASVFDDMLSRSVPFYDEVRKLVISLILAEQKEGMKVLDLGSSTAKFLLDLHSKKQVAMKLKGLDNSQAMLDRAEQKCQAFGANIELEFADMLEYDYNNEDVVVANYTLQFIRPMQRLELIKKLYNGLNDEGMFIFSEKVIFEDKVLDKEMIDIYYDYKKEQGYSEYEIAQKREALENVLIPFTIKENIQMCKDAGFTKVETVFQWANFVTFMVKK</sequence>
<evidence type="ECO:0000313" key="4">
    <source>
        <dbReference type="EMBL" id="SFV62465.1"/>
    </source>
</evidence>
<dbReference type="HAMAP" id="MF_01589">
    <property type="entry name" value="Cx_SAM_synthase"/>
    <property type="match status" value="1"/>
</dbReference>
<dbReference type="AlphaFoldDB" id="A0A1W1C9R0"/>
<keyword evidence="1" id="KW-0808">Transferase</keyword>
<dbReference type="CDD" id="cd02440">
    <property type="entry name" value="AdoMet_MTases"/>
    <property type="match status" value="1"/>
</dbReference>
<dbReference type="InterPro" id="IPR041698">
    <property type="entry name" value="Methyltransf_25"/>
</dbReference>
<dbReference type="NCBIfam" id="TIGR00740">
    <property type="entry name" value="carboxy-S-adenosyl-L-methionine synthase CmoA"/>
    <property type="match status" value="1"/>
</dbReference>
<protein>
    <submittedName>
        <fullName evidence="4">tRNA (Uridine-5-oxyacetic acid methyl ester) 34 synthase</fullName>
    </submittedName>
</protein>
<dbReference type="GO" id="GO:0002098">
    <property type="term" value="P:tRNA wobble uridine modification"/>
    <property type="evidence" value="ECO:0007669"/>
    <property type="project" value="InterPro"/>
</dbReference>
<dbReference type="Pfam" id="PF13649">
    <property type="entry name" value="Methyltransf_25"/>
    <property type="match status" value="1"/>
</dbReference>
<dbReference type="PANTHER" id="PTHR43861:SF2">
    <property type="entry name" value="CARBOXY-S-ADENOSYL-L-METHIONINE SYNTHASE"/>
    <property type="match status" value="1"/>
</dbReference>
<dbReference type="PIRSF" id="PIRSF006325">
    <property type="entry name" value="MeTrfase_bac"/>
    <property type="match status" value="1"/>
</dbReference>
<reference evidence="4" key="1">
    <citation type="submission" date="2016-10" db="EMBL/GenBank/DDBJ databases">
        <authorList>
            <person name="de Groot N.N."/>
        </authorList>
    </citation>
    <scope>NUCLEOTIDE SEQUENCE</scope>
</reference>
<dbReference type="SUPFAM" id="SSF53335">
    <property type="entry name" value="S-adenosyl-L-methionine-dependent methyltransferases"/>
    <property type="match status" value="1"/>
</dbReference>
<dbReference type="Gene3D" id="3.40.50.150">
    <property type="entry name" value="Vaccinia Virus protein VP39"/>
    <property type="match status" value="1"/>
</dbReference>
<dbReference type="PANTHER" id="PTHR43861">
    <property type="entry name" value="TRANS-ACONITATE 2-METHYLTRANSFERASE-RELATED"/>
    <property type="match status" value="1"/>
</dbReference>
<evidence type="ECO:0000256" key="2">
    <source>
        <dbReference type="ARBA" id="ARBA00022691"/>
    </source>
</evidence>
<gene>
    <name evidence="4" type="ORF">MNB_SV-3-1576</name>
</gene>
<accession>A0A1W1C9R0</accession>
<evidence type="ECO:0000256" key="1">
    <source>
        <dbReference type="ARBA" id="ARBA00022679"/>
    </source>
</evidence>
<evidence type="ECO:0000259" key="3">
    <source>
        <dbReference type="Pfam" id="PF13649"/>
    </source>
</evidence>
<dbReference type="InterPro" id="IPR005271">
    <property type="entry name" value="CmoA"/>
</dbReference>
<dbReference type="InterPro" id="IPR029063">
    <property type="entry name" value="SAM-dependent_MTases_sf"/>
</dbReference>
<organism evidence="4">
    <name type="scientific">hydrothermal vent metagenome</name>
    <dbReference type="NCBI Taxonomy" id="652676"/>
    <lineage>
        <taxon>unclassified sequences</taxon>
        <taxon>metagenomes</taxon>
        <taxon>ecological metagenomes</taxon>
    </lineage>
</organism>
<dbReference type="GO" id="GO:0016740">
    <property type="term" value="F:transferase activity"/>
    <property type="evidence" value="ECO:0007669"/>
    <property type="project" value="UniProtKB-KW"/>
</dbReference>
<keyword evidence="2" id="KW-0949">S-adenosyl-L-methionine</keyword>
<name>A0A1W1C9R0_9ZZZZ</name>
<feature type="domain" description="Methyltransferase" evidence="3">
    <location>
        <begin position="66"/>
        <end position="161"/>
    </location>
</feature>
<proteinExistence type="inferred from homology"/>